<name>A0A502FI11_9SPHN</name>
<feature type="chain" id="PRO_5021265936" description="Preprotein translocase subunit YajC" evidence="1">
    <location>
        <begin position="28"/>
        <end position="542"/>
    </location>
</feature>
<gene>
    <name evidence="2" type="ORF">EAH76_19920</name>
</gene>
<evidence type="ECO:0000313" key="3">
    <source>
        <dbReference type="Proteomes" id="UP000319931"/>
    </source>
</evidence>
<comment type="caution">
    <text evidence="2">The sequence shown here is derived from an EMBL/GenBank/DDBJ whole genome shotgun (WGS) entry which is preliminary data.</text>
</comment>
<evidence type="ECO:0008006" key="4">
    <source>
        <dbReference type="Google" id="ProtNLM"/>
    </source>
</evidence>
<keyword evidence="1" id="KW-0732">Signal</keyword>
<sequence length="542" mass="57091">MMCRIRSTALLLGTALTALIAAAPAQAQDEQRRTRISPYIEIGQIVTADLTNDDVLTYTTVAGGVEASVQTPRTQLQVSYRYERHFSYAKRVGDDDLHNGLARGSISVAPNLSVEAGLLATQTRTDIRGAAPIAQVGRRDNISQVFSGYVGPSYAAHVGPVGVAASYRYGYTKAGSPGNTGVATGSPRLDVFDSSQSHTVNVSAGVKPGTVLPVGVNVSAAYDRETANQLDQKFEDKIVRADFVAPVAPTVALTAGVGYENLQVKQRDALLDANGVPVLDNNGRFKTDPASPQRIAYETDGLIYDAGVIWRPSSRTTVQGHVGRRYGGMTYYGTLSYAATRSISVNADVYDAVETFGGQLRNSLAGLPTSFLQQRTAFTQQYGGCTFGAAGAGAGGCLNGAFQSISTSAYRARGIDAVISATRGKLNLGVGAGYSNRRFLAPDQTNAAFSINGVSDQSYYAQAFANVPLTRDSGINGTLIYNYYDSGIPDASGVTSAAATALYYHNFGRIGTSASAGLYSFSQSGLADQVSATGQVGVRYQF</sequence>
<protein>
    <recommendedName>
        <fullName evidence="4">Preprotein translocase subunit YajC</fullName>
    </recommendedName>
</protein>
<keyword evidence="3" id="KW-1185">Reference proteome</keyword>
<dbReference type="EMBL" id="RCZC01000008">
    <property type="protein sequence ID" value="TPG49085.1"/>
    <property type="molecule type" value="Genomic_DNA"/>
</dbReference>
<organism evidence="2 3">
    <name type="scientific">Sphingomonas glacialis</name>
    <dbReference type="NCBI Taxonomy" id="658225"/>
    <lineage>
        <taxon>Bacteria</taxon>
        <taxon>Pseudomonadati</taxon>
        <taxon>Pseudomonadota</taxon>
        <taxon>Alphaproteobacteria</taxon>
        <taxon>Sphingomonadales</taxon>
        <taxon>Sphingomonadaceae</taxon>
        <taxon>Sphingomonas</taxon>
    </lineage>
</organism>
<dbReference type="AlphaFoldDB" id="A0A502FI11"/>
<dbReference type="Proteomes" id="UP000319931">
    <property type="component" value="Unassembled WGS sequence"/>
</dbReference>
<evidence type="ECO:0000256" key="1">
    <source>
        <dbReference type="SAM" id="SignalP"/>
    </source>
</evidence>
<evidence type="ECO:0000313" key="2">
    <source>
        <dbReference type="EMBL" id="TPG49085.1"/>
    </source>
</evidence>
<reference evidence="2 3" key="1">
    <citation type="journal article" date="2019" name="Environ. Microbiol.">
        <title>Species interactions and distinct microbial communities in high Arctic permafrost affected cryosols are associated with the CH4 and CO2 gas fluxes.</title>
        <authorList>
            <person name="Altshuler I."/>
            <person name="Hamel J."/>
            <person name="Turney S."/>
            <person name="Magnuson E."/>
            <person name="Levesque R."/>
            <person name="Greer C."/>
            <person name="Whyte L.G."/>
        </authorList>
    </citation>
    <scope>NUCLEOTIDE SEQUENCE [LARGE SCALE GENOMIC DNA]</scope>
    <source>
        <strain evidence="2 3">E6.1</strain>
    </source>
</reference>
<dbReference type="RefSeq" id="WP_140852030.1">
    <property type="nucleotide sequence ID" value="NZ_RCZC01000008.1"/>
</dbReference>
<dbReference type="SUPFAM" id="SSF56935">
    <property type="entry name" value="Porins"/>
    <property type="match status" value="1"/>
</dbReference>
<accession>A0A502FI11</accession>
<dbReference type="OrthoDB" id="7416805at2"/>
<feature type="signal peptide" evidence="1">
    <location>
        <begin position="1"/>
        <end position="27"/>
    </location>
</feature>
<proteinExistence type="predicted"/>